<sequence>MRGSPIVTTVLTEIVPTPPAIVHGNCIGSKCKHKTIRGCHADAPTFGLLHWIRKTQAIPTLSGFKVYEEVDRQASLSDSIQKCI</sequence>
<keyword evidence="1" id="KW-1185">Reference proteome</keyword>
<name>A0A7E4W2P8_PANRE</name>
<dbReference type="AlphaFoldDB" id="A0A7E4W2P8"/>
<dbReference type="WBParaSite" id="Pan_g5740.t1">
    <property type="protein sequence ID" value="Pan_g5740.t1"/>
    <property type="gene ID" value="Pan_g5740"/>
</dbReference>
<evidence type="ECO:0000313" key="1">
    <source>
        <dbReference type="Proteomes" id="UP000492821"/>
    </source>
</evidence>
<evidence type="ECO:0000313" key="2">
    <source>
        <dbReference type="WBParaSite" id="Pan_g5740.t1"/>
    </source>
</evidence>
<reference evidence="1" key="1">
    <citation type="journal article" date="2013" name="Genetics">
        <title>The draft genome and transcriptome of Panagrellus redivivus are shaped by the harsh demands of a free-living lifestyle.</title>
        <authorList>
            <person name="Srinivasan J."/>
            <person name="Dillman A.R."/>
            <person name="Macchietto M.G."/>
            <person name="Heikkinen L."/>
            <person name="Lakso M."/>
            <person name="Fracchia K.M."/>
            <person name="Antoshechkin I."/>
            <person name="Mortazavi A."/>
            <person name="Wong G."/>
            <person name="Sternberg P.W."/>
        </authorList>
    </citation>
    <scope>NUCLEOTIDE SEQUENCE [LARGE SCALE GENOMIC DNA]</scope>
    <source>
        <strain evidence="1">MT8872</strain>
    </source>
</reference>
<proteinExistence type="predicted"/>
<dbReference type="Proteomes" id="UP000492821">
    <property type="component" value="Unassembled WGS sequence"/>
</dbReference>
<organism evidence="1 2">
    <name type="scientific">Panagrellus redivivus</name>
    <name type="common">Microworm</name>
    <dbReference type="NCBI Taxonomy" id="6233"/>
    <lineage>
        <taxon>Eukaryota</taxon>
        <taxon>Metazoa</taxon>
        <taxon>Ecdysozoa</taxon>
        <taxon>Nematoda</taxon>
        <taxon>Chromadorea</taxon>
        <taxon>Rhabditida</taxon>
        <taxon>Tylenchina</taxon>
        <taxon>Panagrolaimomorpha</taxon>
        <taxon>Panagrolaimoidea</taxon>
        <taxon>Panagrolaimidae</taxon>
        <taxon>Panagrellus</taxon>
    </lineage>
</organism>
<accession>A0A7E4W2P8</accession>
<reference evidence="2" key="2">
    <citation type="submission" date="2020-10" db="UniProtKB">
        <authorList>
            <consortium name="WormBaseParasite"/>
        </authorList>
    </citation>
    <scope>IDENTIFICATION</scope>
</reference>
<protein>
    <submittedName>
        <fullName evidence="2">Uncharacterized protein</fullName>
    </submittedName>
</protein>